<dbReference type="EMBL" id="UZAF01016663">
    <property type="protein sequence ID" value="VDO31931.1"/>
    <property type="molecule type" value="Genomic_DNA"/>
</dbReference>
<keyword evidence="1" id="KW-0472">Membrane</keyword>
<evidence type="ECO:0000313" key="4">
    <source>
        <dbReference type="WBParaSite" id="HPLM_0000746001-mRNA-1"/>
    </source>
</evidence>
<keyword evidence="3" id="KW-1185">Reference proteome</keyword>
<feature type="transmembrane region" description="Helical" evidence="1">
    <location>
        <begin position="100"/>
        <end position="125"/>
    </location>
</feature>
<protein>
    <submittedName>
        <fullName evidence="4">CUB domain-containing protein</fullName>
    </submittedName>
</protein>
<dbReference type="Proteomes" id="UP000268014">
    <property type="component" value="Unassembled WGS sequence"/>
</dbReference>
<gene>
    <name evidence="2" type="ORF">HPLM_LOCUS7452</name>
</gene>
<reference evidence="2 3" key="2">
    <citation type="submission" date="2018-11" db="EMBL/GenBank/DDBJ databases">
        <authorList>
            <consortium name="Pathogen Informatics"/>
        </authorList>
    </citation>
    <scope>NUCLEOTIDE SEQUENCE [LARGE SCALE GENOMIC DNA]</scope>
    <source>
        <strain evidence="2 3">MHpl1</strain>
    </source>
</reference>
<accession>A0A0N4WAN5</accession>
<dbReference type="WBParaSite" id="HPLM_0000746001-mRNA-1">
    <property type="protein sequence ID" value="HPLM_0000746001-mRNA-1"/>
    <property type="gene ID" value="HPLM_0000746001"/>
</dbReference>
<sequence length="170" mass="19340">MTNYPNDQHVCSFLMSAKGQTNVQFYAGRRAVANKELSVNLRHVLTRNDTRPLVSGWRITNVTSKIGYYDYGNITDKKLAPYSFTVAIQSVHFRRHDPSYFYTLNVPALVFVAFNIAGIDLFRLFQSVCLEISCRSACHGLSTGDGLLPHRLVLARPLYPRFYRQTSSLL</sequence>
<dbReference type="OrthoDB" id="5975154at2759"/>
<name>A0A0N4WAN5_HAEPC</name>
<proteinExistence type="predicted"/>
<dbReference type="AlphaFoldDB" id="A0A0N4WAN5"/>
<evidence type="ECO:0000313" key="2">
    <source>
        <dbReference type="EMBL" id="VDO31931.1"/>
    </source>
</evidence>
<evidence type="ECO:0000313" key="3">
    <source>
        <dbReference type="Proteomes" id="UP000268014"/>
    </source>
</evidence>
<reference evidence="4" key="1">
    <citation type="submission" date="2017-02" db="UniProtKB">
        <authorList>
            <consortium name="WormBaseParasite"/>
        </authorList>
    </citation>
    <scope>IDENTIFICATION</scope>
</reference>
<organism evidence="4">
    <name type="scientific">Haemonchus placei</name>
    <name type="common">Barber's pole worm</name>
    <dbReference type="NCBI Taxonomy" id="6290"/>
    <lineage>
        <taxon>Eukaryota</taxon>
        <taxon>Metazoa</taxon>
        <taxon>Ecdysozoa</taxon>
        <taxon>Nematoda</taxon>
        <taxon>Chromadorea</taxon>
        <taxon>Rhabditida</taxon>
        <taxon>Rhabditina</taxon>
        <taxon>Rhabditomorpha</taxon>
        <taxon>Strongyloidea</taxon>
        <taxon>Trichostrongylidae</taxon>
        <taxon>Haemonchus</taxon>
    </lineage>
</organism>
<keyword evidence="1" id="KW-1133">Transmembrane helix</keyword>
<dbReference type="OMA" id="RNEPSHT"/>
<evidence type="ECO:0000256" key="1">
    <source>
        <dbReference type="SAM" id="Phobius"/>
    </source>
</evidence>
<keyword evidence="1" id="KW-0812">Transmembrane</keyword>